<sequence length="512" mass="57817">MKLLVATSLLLLLVTVYGSDSLARQNATLEQYIMAESKKVNQRYRLQYHVAAPVGWINDPNGFSYYKEQYHLFYQYYPYEAKWGPMHWGHVVSKDLVTWEYRPTALVPGEEQCFSGSAVEVNGSMVLMYTAHVVKEGMPVNQSQYLAFSDDGVNFIKYENNPVIPASPNNSPDFRDPKAWKHGDYWYVIIGSKTDDEIGTVLLYRSKNMIDWEFLTILAQATSDLGYMWECPDFFELGGKHILLMSPQGMVAQGDRFKNLYQTGYIVGQFDYETFTFTQETAFQELDYGHDFYAAQTIASPDGKRVLIGWFGMWETAFPEAKDGWAGAMTIARELVLDSNNHILMKPLTAQSSLRNRVSLQSNLKADQVLELEPASEVLIEADLTQSINLLLEGRSGGGKAWLKWDPSVGKVVVEREEGDVRQVEWSPGSNKAWRLFLDTSSLELFCGDGEVVFSSRVYPLGGWKLSNLGTQAVNTTAYALKRSVPSYNSAMGSNLKIFNVLCLVLFGYALY</sequence>
<evidence type="ECO:0000256" key="5">
    <source>
        <dbReference type="SAM" id="SignalP"/>
    </source>
</evidence>
<comment type="caution">
    <text evidence="8">The sequence shown here is derived from an EMBL/GenBank/DDBJ whole genome shotgun (WGS) entry which is preliminary data.</text>
</comment>
<keyword evidence="5" id="KW-0732">Signal</keyword>
<dbReference type="Gene3D" id="2.60.120.560">
    <property type="entry name" value="Exo-inulinase, domain 1"/>
    <property type="match status" value="1"/>
</dbReference>
<evidence type="ECO:0000256" key="3">
    <source>
        <dbReference type="ARBA" id="ARBA00023295"/>
    </source>
</evidence>
<dbReference type="PANTHER" id="PTHR43101:SF1">
    <property type="entry name" value="BETA-FRUCTOSIDASE"/>
    <property type="match status" value="1"/>
</dbReference>
<dbReference type="InterPro" id="IPR013189">
    <property type="entry name" value="Glyco_hydro_32_C"/>
</dbReference>
<feature type="chain" id="PRO_5045316923" description="Sucrose-6-phosphate hydrolase" evidence="5">
    <location>
        <begin position="19"/>
        <end position="512"/>
    </location>
</feature>
<feature type="signal peptide" evidence="5">
    <location>
        <begin position="1"/>
        <end position="18"/>
    </location>
</feature>
<dbReference type="EC" id="3.2.1.26" evidence="4"/>
<evidence type="ECO:0000313" key="8">
    <source>
        <dbReference type="EMBL" id="KAG7300195.1"/>
    </source>
</evidence>
<dbReference type="InterPro" id="IPR051214">
    <property type="entry name" value="GH32_Enzymes"/>
</dbReference>
<comment type="similarity">
    <text evidence="1 4">Belongs to the glycosyl hydrolase 32 family.</text>
</comment>
<dbReference type="SUPFAM" id="SSF49899">
    <property type="entry name" value="Concanavalin A-like lectins/glucanases"/>
    <property type="match status" value="1"/>
</dbReference>
<dbReference type="SUPFAM" id="SSF75005">
    <property type="entry name" value="Arabinanase/levansucrase/invertase"/>
    <property type="match status" value="1"/>
</dbReference>
<accession>A0ABQ7Q608</accession>
<dbReference type="NCBIfam" id="TIGR01322">
    <property type="entry name" value="scrB_fam"/>
    <property type="match status" value="1"/>
</dbReference>
<dbReference type="Proteomes" id="UP000823941">
    <property type="component" value="Chromosome 21"/>
</dbReference>
<gene>
    <name evidence="8" type="ORF">JYU34_015746</name>
</gene>
<dbReference type="InterPro" id="IPR006232">
    <property type="entry name" value="Suc6P_hydrolase"/>
</dbReference>
<dbReference type="EMBL" id="JAHIBW010000021">
    <property type="protein sequence ID" value="KAG7300195.1"/>
    <property type="molecule type" value="Genomic_DNA"/>
</dbReference>
<dbReference type="InterPro" id="IPR013320">
    <property type="entry name" value="ConA-like_dom_sf"/>
</dbReference>
<evidence type="ECO:0000259" key="7">
    <source>
        <dbReference type="Pfam" id="PF08244"/>
    </source>
</evidence>
<feature type="domain" description="Glycosyl hydrolase family 32 C-terminal" evidence="7">
    <location>
        <begin position="380"/>
        <end position="461"/>
    </location>
</feature>
<proteinExistence type="inferred from homology"/>
<keyword evidence="2 4" id="KW-0378">Hydrolase</keyword>
<dbReference type="InterPro" id="IPR001362">
    <property type="entry name" value="Glyco_hydro_32"/>
</dbReference>
<dbReference type="InterPro" id="IPR013148">
    <property type="entry name" value="Glyco_hydro_32_N"/>
</dbReference>
<keyword evidence="9" id="KW-1185">Reference proteome</keyword>
<dbReference type="Gene3D" id="2.115.10.20">
    <property type="entry name" value="Glycosyl hydrolase domain, family 43"/>
    <property type="match status" value="1"/>
</dbReference>
<comment type="catalytic activity">
    <reaction evidence="4">
        <text>Hydrolysis of terminal non-reducing beta-D-fructofuranoside residues in beta-D-fructofuranosides.</text>
        <dbReference type="EC" id="3.2.1.26"/>
    </reaction>
</comment>
<name>A0ABQ7Q608_PLUXY</name>
<evidence type="ECO:0000259" key="6">
    <source>
        <dbReference type="Pfam" id="PF00251"/>
    </source>
</evidence>
<dbReference type="Pfam" id="PF08244">
    <property type="entry name" value="Glyco_hydro_32C"/>
    <property type="match status" value="1"/>
</dbReference>
<dbReference type="Pfam" id="PF00251">
    <property type="entry name" value="Glyco_hydro_32N"/>
    <property type="match status" value="1"/>
</dbReference>
<feature type="domain" description="Glycosyl hydrolase family 32 N-terminal" evidence="6">
    <location>
        <begin position="49"/>
        <end position="347"/>
    </location>
</feature>
<evidence type="ECO:0000256" key="1">
    <source>
        <dbReference type="ARBA" id="ARBA00009902"/>
    </source>
</evidence>
<evidence type="ECO:0000256" key="2">
    <source>
        <dbReference type="ARBA" id="ARBA00022801"/>
    </source>
</evidence>
<evidence type="ECO:0000313" key="9">
    <source>
        <dbReference type="Proteomes" id="UP000823941"/>
    </source>
</evidence>
<evidence type="ECO:0000256" key="4">
    <source>
        <dbReference type="RuleBase" id="RU362110"/>
    </source>
</evidence>
<dbReference type="SMART" id="SM00640">
    <property type="entry name" value="Glyco_32"/>
    <property type="match status" value="1"/>
</dbReference>
<organism evidence="8 9">
    <name type="scientific">Plutella xylostella</name>
    <name type="common">Diamondback moth</name>
    <name type="synonym">Plutella maculipennis</name>
    <dbReference type="NCBI Taxonomy" id="51655"/>
    <lineage>
        <taxon>Eukaryota</taxon>
        <taxon>Metazoa</taxon>
        <taxon>Ecdysozoa</taxon>
        <taxon>Arthropoda</taxon>
        <taxon>Hexapoda</taxon>
        <taxon>Insecta</taxon>
        <taxon>Pterygota</taxon>
        <taxon>Neoptera</taxon>
        <taxon>Endopterygota</taxon>
        <taxon>Lepidoptera</taxon>
        <taxon>Glossata</taxon>
        <taxon>Ditrysia</taxon>
        <taxon>Yponomeutoidea</taxon>
        <taxon>Plutellidae</taxon>
        <taxon>Plutella</taxon>
    </lineage>
</organism>
<dbReference type="PANTHER" id="PTHR43101">
    <property type="entry name" value="BETA-FRUCTOSIDASE"/>
    <property type="match status" value="1"/>
</dbReference>
<protein>
    <recommendedName>
        <fullName evidence="4">Sucrose-6-phosphate hydrolase</fullName>
        <ecNumber evidence="4">3.2.1.26</ecNumber>
    </recommendedName>
</protein>
<reference evidence="8 9" key="1">
    <citation type="submission" date="2021-06" db="EMBL/GenBank/DDBJ databases">
        <title>A haploid diamondback moth (Plutella xylostella L.) genome assembly resolves 31 chromosomes and identifies a diamide resistance mutation.</title>
        <authorList>
            <person name="Ward C.M."/>
            <person name="Perry K.D."/>
            <person name="Baker G."/>
            <person name="Powis K."/>
            <person name="Heckel D.G."/>
            <person name="Baxter S.W."/>
        </authorList>
    </citation>
    <scope>NUCLEOTIDE SEQUENCE [LARGE SCALE GENOMIC DNA]</scope>
    <source>
        <strain evidence="8 9">LV</strain>
        <tissue evidence="8">Single pupa</tissue>
    </source>
</reference>
<dbReference type="CDD" id="cd08996">
    <property type="entry name" value="GH32_FFase"/>
    <property type="match status" value="1"/>
</dbReference>
<dbReference type="InterPro" id="IPR023296">
    <property type="entry name" value="Glyco_hydro_beta-prop_sf"/>
</dbReference>
<keyword evidence="3 4" id="KW-0326">Glycosidase</keyword>